<evidence type="ECO:0000313" key="2">
    <source>
        <dbReference type="EMBL" id="MEL4457257.1"/>
    </source>
</evidence>
<evidence type="ECO:0000256" key="1">
    <source>
        <dbReference type="SAM" id="SignalP"/>
    </source>
</evidence>
<proteinExistence type="predicted"/>
<comment type="caution">
    <text evidence="2">The sequence shown here is derived from an EMBL/GenBank/DDBJ whole genome shotgun (WGS) entry which is preliminary data.</text>
</comment>
<gene>
    <name evidence="2" type="ORF">AABB81_15225</name>
</gene>
<feature type="signal peptide" evidence="1">
    <location>
        <begin position="1"/>
        <end position="22"/>
    </location>
</feature>
<dbReference type="RefSeq" id="WP_342161420.1">
    <property type="nucleotide sequence ID" value="NZ_JBCDNA010000003.1"/>
</dbReference>
<protein>
    <submittedName>
        <fullName evidence="2">DUF2911 domain-containing protein</fullName>
    </submittedName>
</protein>
<dbReference type="Proteomes" id="UP001474120">
    <property type="component" value="Unassembled WGS sequence"/>
</dbReference>
<accession>A0ABU9L637</accession>
<organism evidence="2 3">
    <name type="scientific">Lutimonas vermicola</name>
    <dbReference type="NCBI Taxonomy" id="414288"/>
    <lineage>
        <taxon>Bacteria</taxon>
        <taxon>Pseudomonadati</taxon>
        <taxon>Bacteroidota</taxon>
        <taxon>Flavobacteriia</taxon>
        <taxon>Flavobacteriales</taxon>
        <taxon>Flavobacteriaceae</taxon>
        <taxon>Lutimonas</taxon>
    </lineage>
</organism>
<dbReference type="Pfam" id="PF11138">
    <property type="entry name" value="DUF2911"/>
    <property type="match status" value="1"/>
</dbReference>
<keyword evidence="3" id="KW-1185">Reference proteome</keyword>
<feature type="chain" id="PRO_5047103441" evidence="1">
    <location>
        <begin position="23"/>
        <end position="186"/>
    </location>
</feature>
<evidence type="ECO:0000313" key="3">
    <source>
        <dbReference type="Proteomes" id="UP001474120"/>
    </source>
</evidence>
<dbReference type="InterPro" id="IPR021314">
    <property type="entry name" value="DUF2911"/>
</dbReference>
<reference evidence="2 3" key="1">
    <citation type="submission" date="2024-04" db="EMBL/GenBank/DDBJ databases">
        <title>whole genome sequencing of Lutimonas vermicola strain IMCC1616.</title>
        <authorList>
            <person name="Bae S.S."/>
        </authorList>
    </citation>
    <scope>NUCLEOTIDE SEQUENCE [LARGE SCALE GENOMIC DNA]</scope>
    <source>
        <strain evidence="2 3">IMCC1616</strain>
    </source>
</reference>
<dbReference type="EMBL" id="JBCDNA010000003">
    <property type="protein sequence ID" value="MEL4457257.1"/>
    <property type="molecule type" value="Genomic_DNA"/>
</dbReference>
<sequence length="186" mass="21197">MNKKIITSMLFCALLSSAMSHAQKFDNLDSDPVDIAYLTTKKIPKPLVKVVYGRPQKESTHVFGDQVPYGEIWRTGANEATEVKFFTDMSFGRKLVKAGTYVMHTIPGEKEWTIILNSNTDTWGCYFYDETKDVVRIRIPAREAEVVDVFSIGFKEDFKNTFMVLAWDDTRIDIPLATQDVILAKI</sequence>
<name>A0ABU9L637_9FLAO</name>
<keyword evidence="1" id="KW-0732">Signal</keyword>